<gene>
    <name evidence="4" type="ORF">S01H1_74206</name>
</gene>
<dbReference type="EMBL" id="BARS01049625">
    <property type="protein sequence ID" value="GAG35024.1"/>
    <property type="molecule type" value="Genomic_DNA"/>
</dbReference>
<dbReference type="PANTHER" id="PTHR42679">
    <property type="entry name" value="S-METHYL-5'-THIOADENOSINE PHOSPHORYLASE"/>
    <property type="match status" value="1"/>
</dbReference>
<dbReference type="PANTHER" id="PTHR42679:SF2">
    <property type="entry name" value="S-METHYL-5'-THIOADENOSINE PHOSPHORYLASE"/>
    <property type="match status" value="1"/>
</dbReference>
<dbReference type="Pfam" id="PF01048">
    <property type="entry name" value="PNP_UDP_1"/>
    <property type="match status" value="1"/>
</dbReference>
<dbReference type="GO" id="GO:0009116">
    <property type="term" value="P:nucleoside metabolic process"/>
    <property type="evidence" value="ECO:0007669"/>
    <property type="project" value="InterPro"/>
</dbReference>
<dbReference type="GO" id="GO:0017061">
    <property type="term" value="F:S-methyl-5-thioadenosine phosphorylase activity"/>
    <property type="evidence" value="ECO:0007669"/>
    <property type="project" value="InterPro"/>
</dbReference>
<evidence type="ECO:0000259" key="3">
    <source>
        <dbReference type="Pfam" id="PF01048"/>
    </source>
</evidence>
<sequence length="82" mass="8887">MSKVGIIGGSGLYRIEGIKDVKSVSISTPFGKPSDDFITGRLEGKEVVFLPRHGVGHRVSPSEINYRANIYGMKKLGVGRII</sequence>
<feature type="domain" description="Nucleoside phosphorylase" evidence="3">
    <location>
        <begin position="3"/>
        <end position="82"/>
    </location>
</feature>
<dbReference type="GO" id="GO:0019509">
    <property type="term" value="P:L-methionine salvage from methylthioadenosine"/>
    <property type="evidence" value="ECO:0007669"/>
    <property type="project" value="TreeGrafter"/>
</dbReference>
<comment type="caution">
    <text evidence="4">The sequence shown here is derived from an EMBL/GenBank/DDBJ whole genome shotgun (WGS) entry which is preliminary data.</text>
</comment>
<dbReference type="SUPFAM" id="SSF53167">
    <property type="entry name" value="Purine and uridine phosphorylases"/>
    <property type="match status" value="1"/>
</dbReference>
<name>X0WVN8_9ZZZZ</name>
<evidence type="ECO:0000313" key="4">
    <source>
        <dbReference type="EMBL" id="GAG35024.1"/>
    </source>
</evidence>
<reference evidence="4" key="1">
    <citation type="journal article" date="2014" name="Front. Microbiol.">
        <title>High frequency of phylogenetically diverse reductive dehalogenase-homologous genes in deep subseafloor sedimentary metagenomes.</title>
        <authorList>
            <person name="Kawai M."/>
            <person name="Futagami T."/>
            <person name="Toyoda A."/>
            <person name="Takaki Y."/>
            <person name="Nishi S."/>
            <person name="Hori S."/>
            <person name="Arai W."/>
            <person name="Tsubouchi T."/>
            <person name="Morono Y."/>
            <person name="Uchiyama I."/>
            <person name="Ito T."/>
            <person name="Fujiyama A."/>
            <person name="Inagaki F."/>
            <person name="Takami H."/>
        </authorList>
    </citation>
    <scope>NUCLEOTIDE SEQUENCE</scope>
    <source>
        <strain evidence="4">Expedition CK06-06</strain>
    </source>
</reference>
<proteinExistence type="predicted"/>
<dbReference type="InterPro" id="IPR035994">
    <property type="entry name" value="Nucleoside_phosphorylase_sf"/>
</dbReference>
<feature type="non-terminal residue" evidence="4">
    <location>
        <position position="82"/>
    </location>
</feature>
<organism evidence="4">
    <name type="scientific">marine sediment metagenome</name>
    <dbReference type="NCBI Taxonomy" id="412755"/>
    <lineage>
        <taxon>unclassified sequences</taxon>
        <taxon>metagenomes</taxon>
        <taxon>ecological metagenomes</taxon>
    </lineage>
</organism>
<keyword evidence="1" id="KW-0328">Glycosyltransferase</keyword>
<dbReference type="GO" id="GO:0005829">
    <property type="term" value="C:cytosol"/>
    <property type="evidence" value="ECO:0007669"/>
    <property type="project" value="TreeGrafter"/>
</dbReference>
<keyword evidence="2" id="KW-0808">Transferase</keyword>
<protein>
    <recommendedName>
        <fullName evidence="3">Nucleoside phosphorylase domain-containing protein</fullName>
    </recommendedName>
</protein>
<accession>X0WVN8</accession>
<dbReference type="InterPro" id="IPR010044">
    <property type="entry name" value="MTAP"/>
</dbReference>
<dbReference type="Gene3D" id="3.40.50.1580">
    <property type="entry name" value="Nucleoside phosphorylase domain"/>
    <property type="match status" value="1"/>
</dbReference>
<evidence type="ECO:0000256" key="2">
    <source>
        <dbReference type="ARBA" id="ARBA00022679"/>
    </source>
</evidence>
<dbReference type="AlphaFoldDB" id="X0WVN8"/>
<dbReference type="InterPro" id="IPR000845">
    <property type="entry name" value="Nucleoside_phosphorylase_d"/>
</dbReference>
<evidence type="ECO:0000256" key="1">
    <source>
        <dbReference type="ARBA" id="ARBA00022676"/>
    </source>
</evidence>